<evidence type="ECO:0008006" key="12">
    <source>
        <dbReference type="Google" id="ProtNLM"/>
    </source>
</evidence>
<dbReference type="AlphaFoldDB" id="A0A8T2SWJ2"/>
<evidence type="ECO:0000256" key="2">
    <source>
        <dbReference type="ARBA" id="ARBA00007727"/>
    </source>
</evidence>
<evidence type="ECO:0000259" key="9">
    <source>
        <dbReference type="Pfam" id="PF14416"/>
    </source>
</evidence>
<organism evidence="10 11">
    <name type="scientific">Ceratopteris richardii</name>
    <name type="common">Triangle waterfern</name>
    <dbReference type="NCBI Taxonomy" id="49495"/>
    <lineage>
        <taxon>Eukaryota</taxon>
        <taxon>Viridiplantae</taxon>
        <taxon>Streptophyta</taxon>
        <taxon>Embryophyta</taxon>
        <taxon>Tracheophyta</taxon>
        <taxon>Polypodiopsida</taxon>
        <taxon>Polypodiidae</taxon>
        <taxon>Polypodiales</taxon>
        <taxon>Pteridineae</taxon>
        <taxon>Pteridaceae</taxon>
        <taxon>Parkerioideae</taxon>
        <taxon>Ceratopteris</taxon>
    </lineage>
</organism>
<comment type="similarity">
    <text evidence="2">Belongs to the PC-esterase family. TBL subfamily.</text>
</comment>
<dbReference type="GO" id="GO:0005794">
    <property type="term" value="C:Golgi apparatus"/>
    <property type="evidence" value="ECO:0007669"/>
    <property type="project" value="TreeGrafter"/>
</dbReference>
<dbReference type="PANTHER" id="PTHR32285">
    <property type="entry name" value="PROTEIN TRICHOME BIREFRINGENCE-LIKE 9-RELATED"/>
    <property type="match status" value="1"/>
</dbReference>
<protein>
    <recommendedName>
        <fullName evidence="12">Trichome birefringence-like N-terminal domain-containing protein</fullName>
    </recommendedName>
</protein>
<dbReference type="EMBL" id="CM035421">
    <property type="protein sequence ID" value="KAH7387141.1"/>
    <property type="molecule type" value="Genomic_DNA"/>
</dbReference>
<evidence type="ECO:0000313" key="10">
    <source>
        <dbReference type="EMBL" id="KAH7387141.1"/>
    </source>
</evidence>
<comment type="subcellular location">
    <subcellularLocation>
        <location evidence="1">Membrane</location>
        <topology evidence="1">Single-pass membrane protein</topology>
    </subcellularLocation>
</comment>
<reference evidence="10" key="1">
    <citation type="submission" date="2021-08" db="EMBL/GenBank/DDBJ databases">
        <title>WGS assembly of Ceratopteris richardii.</title>
        <authorList>
            <person name="Marchant D.B."/>
            <person name="Chen G."/>
            <person name="Jenkins J."/>
            <person name="Shu S."/>
            <person name="Leebens-Mack J."/>
            <person name="Grimwood J."/>
            <person name="Schmutz J."/>
            <person name="Soltis P."/>
            <person name="Soltis D."/>
            <person name="Chen Z.-H."/>
        </authorList>
    </citation>
    <scope>NUCLEOTIDE SEQUENCE</scope>
    <source>
        <strain evidence="10">Whitten #5841</strain>
        <tissue evidence="10">Leaf</tissue>
    </source>
</reference>
<keyword evidence="6 7" id="KW-0472">Membrane</keyword>
<proteinExistence type="inferred from homology"/>
<keyword evidence="5 7" id="KW-1133">Transmembrane helix</keyword>
<feature type="domain" description="Trichome birefringence-like N-terminal" evidence="9">
    <location>
        <begin position="79"/>
        <end position="130"/>
    </location>
</feature>
<evidence type="ECO:0000256" key="4">
    <source>
        <dbReference type="ARBA" id="ARBA00022968"/>
    </source>
</evidence>
<accession>A0A8T2SWJ2</accession>
<keyword evidence="11" id="KW-1185">Reference proteome</keyword>
<dbReference type="GO" id="GO:0016413">
    <property type="term" value="F:O-acetyltransferase activity"/>
    <property type="evidence" value="ECO:0007669"/>
    <property type="project" value="InterPro"/>
</dbReference>
<name>A0A8T2SWJ2_CERRI</name>
<dbReference type="OrthoDB" id="630188at2759"/>
<feature type="transmembrane region" description="Helical" evidence="7">
    <location>
        <begin position="32"/>
        <end position="53"/>
    </location>
</feature>
<comment type="caution">
    <text evidence="10">The sequence shown here is derived from an EMBL/GenBank/DDBJ whole genome shotgun (WGS) entry which is preliminary data.</text>
</comment>
<evidence type="ECO:0000256" key="1">
    <source>
        <dbReference type="ARBA" id="ARBA00004167"/>
    </source>
</evidence>
<dbReference type="InterPro" id="IPR026057">
    <property type="entry name" value="TBL_C"/>
</dbReference>
<evidence type="ECO:0000256" key="3">
    <source>
        <dbReference type="ARBA" id="ARBA00022692"/>
    </source>
</evidence>
<dbReference type="Pfam" id="PF13839">
    <property type="entry name" value="PC-Esterase"/>
    <property type="match status" value="1"/>
</dbReference>
<sequence>MLLLRRMNKEGSPPHGIRFPSTHSSHAKLSCVLAPFVTILVLASNGCWLFLFFPHHLSPSIESPTDALREASPDLYAGACQLWRGEWVPDQGPSPYTKTCPYLGASENCLQNGRSDTGYLHWRWKPADCELSRFDAGRFLTLLRTKKLMLIGDSLARNQMQALVCTLAQVEDPIHAHDEFREQTWRFSSYDFTVTFIFSPFLVNYTVEASNDTIAGQTDLYKLHLDIPEWRWVRQLAAYDVAIISTGYWYHRRCLYYVSNSLIGGNSNSGLSSKIIKSHAALGITLRSALKYITTKFEGITMLRTVTVDHFENGEWFAGGSCNQTGPYLSGDGVVPPVPWMNQMINRIQTKEFDRARASMQDPMKLHLLNVTYSMHLRPDGHPGRYRIMTPDSPSNDCLHWCEPGPVDLWNQFVLHTLEHIL</sequence>
<dbReference type="Proteomes" id="UP000825935">
    <property type="component" value="Chromosome 16"/>
</dbReference>
<dbReference type="InterPro" id="IPR029962">
    <property type="entry name" value="TBL"/>
</dbReference>
<dbReference type="PANTHER" id="PTHR32285:SF48">
    <property type="entry name" value="PROTEIN TRICHOME BIREFRINGENCE-LIKE 19"/>
    <property type="match status" value="1"/>
</dbReference>
<evidence type="ECO:0000256" key="5">
    <source>
        <dbReference type="ARBA" id="ARBA00022989"/>
    </source>
</evidence>
<dbReference type="GO" id="GO:0016020">
    <property type="term" value="C:membrane"/>
    <property type="evidence" value="ECO:0007669"/>
    <property type="project" value="UniProtKB-SubCell"/>
</dbReference>
<dbReference type="InterPro" id="IPR025846">
    <property type="entry name" value="TBL_N"/>
</dbReference>
<dbReference type="Pfam" id="PF14416">
    <property type="entry name" value="PMR5N"/>
    <property type="match status" value="1"/>
</dbReference>
<evidence type="ECO:0000259" key="8">
    <source>
        <dbReference type="Pfam" id="PF13839"/>
    </source>
</evidence>
<evidence type="ECO:0000313" key="11">
    <source>
        <dbReference type="Proteomes" id="UP000825935"/>
    </source>
</evidence>
<evidence type="ECO:0000256" key="7">
    <source>
        <dbReference type="SAM" id="Phobius"/>
    </source>
</evidence>
<keyword evidence="4" id="KW-0735">Signal-anchor</keyword>
<gene>
    <name evidence="10" type="ORF">KP509_16G007600</name>
</gene>
<evidence type="ECO:0000256" key="6">
    <source>
        <dbReference type="ARBA" id="ARBA00023136"/>
    </source>
</evidence>
<feature type="domain" description="Trichome birefringence-like C-terminal" evidence="8">
    <location>
        <begin position="131"/>
        <end position="416"/>
    </location>
</feature>
<keyword evidence="3 7" id="KW-0812">Transmembrane</keyword>